<keyword evidence="2" id="KW-1185">Reference proteome</keyword>
<dbReference type="AlphaFoldDB" id="A0A0G4PYF1"/>
<evidence type="ECO:0000313" key="1">
    <source>
        <dbReference type="EMBL" id="CRL31196.1"/>
    </source>
</evidence>
<gene>
    <name evidence="1" type="ORF">PCAMFM013_S085g000005</name>
</gene>
<evidence type="ECO:0000313" key="2">
    <source>
        <dbReference type="Proteomes" id="UP000053732"/>
    </source>
</evidence>
<proteinExistence type="predicted"/>
<organism evidence="1 2">
    <name type="scientific">Penicillium camemberti (strain FM 013)</name>
    <dbReference type="NCBI Taxonomy" id="1429867"/>
    <lineage>
        <taxon>Eukaryota</taxon>
        <taxon>Fungi</taxon>
        <taxon>Dikarya</taxon>
        <taxon>Ascomycota</taxon>
        <taxon>Pezizomycotina</taxon>
        <taxon>Eurotiomycetes</taxon>
        <taxon>Eurotiomycetidae</taxon>
        <taxon>Eurotiales</taxon>
        <taxon>Aspergillaceae</taxon>
        <taxon>Penicillium</taxon>
    </lineage>
</organism>
<reference evidence="1 2" key="1">
    <citation type="journal article" date="2014" name="Nat. Commun.">
        <title>Multiple recent horizontal transfers of a large genomic region in cheese making fungi.</title>
        <authorList>
            <person name="Cheeseman K."/>
            <person name="Ropars J."/>
            <person name="Renault P."/>
            <person name="Dupont J."/>
            <person name="Gouzy J."/>
            <person name="Branca A."/>
            <person name="Abraham A.L."/>
            <person name="Ceppi M."/>
            <person name="Conseiller E."/>
            <person name="Debuchy R."/>
            <person name="Malagnac F."/>
            <person name="Goarin A."/>
            <person name="Silar P."/>
            <person name="Lacoste S."/>
            <person name="Sallet E."/>
            <person name="Bensimon A."/>
            <person name="Giraud T."/>
            <person name="Brygoo Y."/>
        </authorList>
    </citation>
    <scope>NUCLEOTIDE SEQUENCE [LARGE SCALE GENOMIC DNA]</scope>
    <source>
        <strain evidence="2">FM 013</strain>
    </source>
</reference>
<dbReference type="Proteomes" id="UP000053732">
    <property type="component" value="Unassembled WGS sequence"/>
</dbReference>
<name>A0A0G4PYF1_PENC3</name>
<sequence>MLPFNLRDSGKREDPTPRQHIKRTINGPPKALHLPQLCKLDEASSVLLMRQQSPWNKYKPVLKCDIAGKVIIATQRSNPSRVQAVREYPKSGAEKLIQRFNCLRHANILSSRDCYIDSNHLYAFVDDFPLTLGNLVSAPGIYPTEVEMAAIMSQAFVSKCAADMSTTACLDQCSECSPNESQTKYLKALPAITMELMQKYEKDAGVAGVDDLNRWPVGSDTFGFLSAASTKSLASLRVHPLVASSYRPTDDLVMLARAILCAGVATYTHEIGP</sequence>
<protein>
    <submittedName>
        <fullName evidence="1">Str. FM013</fullName>
    </submittedName>
</protein>
<dbReference type="STRING" id="1429867.A0A0G4PYF1"/>
<accession>A0A0G4PYF1</accession>
<dbReference type="EMBL" id="HG793216">
    <property type="protein sequence ID" value="CRL31196.1"/>
    <property type="molecule type" value="Genomic_DNA"/>
</dbReference>